<dbReference type="SMART" id="SM00054">
    <property type="entry name" value="EFh"/>
    <property type="match status" value="2"/>
</dbReference>
<dbReference type="GO" id="GO:0048306">
    <property type="term" value="F:calcium-dependent protein binding"/>
    <property type="evidence" value="ECO:0007669"/>
    <property type="project" value="TreeGrafter"/>
</dbReference>
<evidence type="ECO:0000256" key="8">
    <source>
        <dbReference type="ARBA" id="ARBA00022737"/>
    </source>
</evidence>
<comment type="similarity">
    <text evidence="4">Belongs to the S-100 family.</text>
</comment>
<evidence type="ECO:0000256" key="9">
    <source>
        <dbReference type="ARBA" id="ARBA00022837"/>
    </source>
</evidence>
<keyword evidence="5" id="KW-0963">Cytoplasm</keyword>
<keyword evidence="9" id="KW-0106">Calcium</keyword>
<evidence type="ECO:0000256" key="10">
    <source>
        <dbReference type="ARBA" id="ARBA00022990"/>
    </source>
</evidence>
<dbReference type="PROSITE" id="PS50222">
    <property type="entry name" value="EF_HAND_2"/>
    <property type="match status" value="2"/>
</dbReference>
<dbReference type="PROSITE" id="PS00018">
    <property type="entry name" value="EF_HAND_1"/>
    <property type="match status" value="1"/>
</dbReference>
<gene>
    <name evidence="17" type="ORF">JRQ81_009307</name>
</gene>
<keyword evidence="8" id="KW-0677">Repeat</keyword>
<name>A0A9Q0X9Y5_9SAUR</name>
<proteinExistence type="inferred from homology"/>
<keyword evidence="7" id="KW-0479">Metal-binding</keyword>
<comment type="caution">
    <text evidence="17">The sequence shown here is derived from an EMBL/GenBank/DDBJ whole genome shotgun (WGS) entry which is preliminary data.</text>
</comment>
<dbReference type="PROSITE" id="PS00303">
    <property type="entry name" value="S100_CABP"/>
    <property type="match status" value="2"/>
</dbReference>
<dbReference type="Pfam" id="PF01023">
    <property type="entry name" value="S_100"/>
    <property type="match status" value="1"/>
</dbReference>
<dbReference type="EMBL" id="JAPFRF010000019">
    <property type="protein sequence ID" value="KAJ7307301.1"/>
    <property type="molecule type" value="Genomic_DNA"/>
</dbReference>
<dbReference type="OrthoDB" id="8881129at2759"/>
<dbReference type="GO" id="GO:0005615">
    <property type="term" value="C:extracellular space"/>
    <property type="evidence" value="ECO:0007669"/>
    <property type="project" value="TreeGrafter"/>
</dbReference>
<evidence type="ECO:0000256" key="13">
    <source>
        <dbReference type="ARBA" id="ARBA00031687"/>
    </source>
</evidence>
<comment type="function">
    <text evidence="15">Calcium-binding protein that plays a role in various cellular processes including motility, angiogenesis, cell differentiation, apoptosis, and autophagy. Increases cell motility and invasiveness by interacting with non-muscle myosin heavy chain (NMMHC) IIA/MYH9. Mechanistically, promotes filament depolymerization and increases the amount of soluble myosin-IIA, resulting in the formation of stable protrusions facilitating chemotaxis. Also modulates the pro-apoptotic function of TP53 by binding to its C-terminal transactivation domain within the nucleus and reducing its protein levels. Within the extracellular space, stimulates cytokine production including granulocyte colony-stimulating factor and CCL24 from T-lymphocytes. In addition, stimulates T-lymphocyte chemotaxis by acting as a chemoattractant complex with PGLYRP1 that promotes lymphocyte migration via CCR5 and CXCR3 receptors.</text>
</comment>
<evidence type="ECO:0000256" key="12">
    <source>
        <dbReference type="ARBA" id="ARBA00023809"/>
    </source>
</evidence>
<dbReference type="PANTHER" id="PTHR11639:SF51">
    <property type="entry name" value="PROTEIN S100-A4"/>
    <property type="match status" value="1"/>
</dbReference>
<reference evidence="17" key="1">
    <citation type="journal article" date="2023" name="DNA Res.">
        <title>Chromosome-level genome assembly of Phrynocephalus forsythii using third-generation DNA sequencing and Hi-C analysis.</title>
        <authorList>
            <person name="Qi Y."/>
            <person name="Zhao W."/>
            <person name="Zhao Y."/>
            <person name="Niu C."/>
            <person name="Cao S."/>
            <person name="Zhang Y."/>
        </authorList>
    </citation>
    <scope>NUCLEOTIDE SEQUENCE</scope>
    <source>
        <tissue evidence="17">Muscle</tissue>
    </source>
</reference>
<accession>A0A9Q0X9Y5</accession>
<comment type="subcellular location">
    <subcellularLocation>
        <location evidence="2">Cytoplasm</location>
    </subcellularLocation>
    <subcellularLocation>
        <location evidence="1">Nucleus</location>
    </subcellularLocation>
    <subcellularLocation>
        <location evidence="3">Secreted</location>
    </subcellularLocation>
</comment>
<dbReference type="InterPro" id="IPR011992">
    <property type="entry name" value="EF-hand-dom_pair"/>
</dbReference>
<evidence type="ECO:0000256" key="15">
    <source>
        <dbReference type="ARBA" id="ARBA00056127"/>
    </source>
</evidence>
<evidence type="ECO:0000256" key="2">
    <source>
        <dbReference type="ARBA" id="ARBA00004496"/>
    </source>
</evidence>
<dbReference type="InterPro" id="IPR018247">
    <property type="entry name" value="EF_Hand_1_Ca_BS"/>
</dbReference>
<organism evidence="17 18">
    <name type="scientific">Phrynocephalus forsythii</name>
    <dbReference type="NCBI Taxonomy" id="171643"/>
    <lineage>
        <taxon>Eukaryota</taxon>
        <taxon>Metazoa</taxon>
        <taxon>Chordata</taxon>
        <taxon>Craniata</taxon>
        <taxon>Vertebrata</taxon>
        <taxon>Euteleostomi</taxon>
        <taxon>Lepidosauria</taxon>
        <taxon>Squamata</taxon>
        <taxon>Bifurcata</taxon>
        <taxon>Unidentata</taxon>
        <taxon>Episquamata</taxon>
        <taxon>Toxicofera</taxon>
        <taxon>Iguania</taxon>
        <taxon>Acrodonta</taxon>
        <taxon>Agamidae</taxon>
        <taxon>Agaminae</taxon>
        <taxon>Phrynocephalus</taxon>
    </lineage>
</organism>
<evidence type="ECO:0000256" key="11">
    <source>
        <dbReference type="ARBA" id="ARBA00023242"/>
    </source>
</evidence>
<dbReference type="InterPro" id="IPR034325">
    <property type="entry name" value="S-100_dom"/>
</dbReference>
<protein>
    <recommendedName>
        <fullName evidence="12">Protein S100-A4</fullName>
    </recommendedName>
    <alternativeName>
        <fullName evidence="13">Metastasin</fullName>
    </alternativeName>
    <alternativeName>
        <fullName evidence="14">S100 calcium-binding protein A4</fullName>
    </alternativeName>
</protein>
<evidence type="ECO:0000313" key="17">
    <source>
        <dbReference type="EMBL" id="KAJ7307301.1"/>
    </source>
</evidence>
<evidence type="ECO:0000256" key="7">
    <source>
        <dbReference type="ARBA" id="ARBA00022723"/>
    </source>
</evidence>
<evidence type="ECO:0000259" key="16">
    <source>
        <dbReference type="PROSITE" id="PS50222"/>
    </source>
</evidence>
<dbReference type="SUPFAM" id="SSF47473">
    <property type="entry name" value="EF-hand"/>
    <property type="match status" value="2"/>
</dbReference>
<evidence type="ECO:0000256" key="5">
    <source>
        <dbReference type="ARBA" id="ARBA00022490"/>
    </source>
</evidence>
<keyword evidence="6" id="KW-0964">Secreted</keyword>
<evidence type="ECO:0000256" key="6">
    <source>
        <dbReference type="ARBA" id="ARBA00022525"/>
    </source>
</evidence>
<dbReference type="InterPro" id="IPR002048">
    <property type="entry name" value="EF_hand_dom"/>
</dbReference>
<feature type="domain" description="EF-hand" evidence="16">
    <location>
        <begin position="230"/>
        <end position="265"/>
    </location>
</feature>
<evidence type="ECO:0000256" key="4">
    <source>
        <dbReference type="ARBA" id="ARBA00007323"/>
    </source>
</evidence>
<dbReference type="GO" id="GO:0048471">
    <property type="term" value="C:perinuclear region of cytoplasm"/>
    <property type="evidence" value="ECO:0007669"/>
    <property type="project" value="TreeGrafter"/>
</dbReference>
<dbReference type="InterPro" id="IPR013787">
    <property type="entry name" value="S100_Ca-bd_sub"/>
</dbReference>
<evidence type="ECO:0000256" key="1">
    <source>
        <dbReference type="ARBA" id="ARBA00004123"/>
    </source>
</evidence>
<dbReference type="AlphaFoldDB" id="A0A9Q0X9Y5"/>
<keyword evidence="10" id="KW-0007">Acetylation</keyword>
<dbReference type="InterPro" id="IPR001751">
    <property type="entry name" value="S100/CaBP7/8-like_CS"/>
</dbReference>
<dbReference type="SMART" id="SM01394">
    <property type="entry name" value="S_100"/>
    <property type="match status" value="2"/>
</dbReference>
<evidence type="ECO:0000313" key="18">
    <source>
        <dbReference type="Proteomes" id="UP001142489"/>
    </source>
</evidence>
<evidence type="ECO:0000256" key="3">
    <source>
        <dbReference type="ARBA" id="ARBA00004613"/>
    </source>
</evidence>
<evidence type="ECO:0000256" key="14">
    <source>
        <dbReference type="ARBA" id="ARBA00032790"/>
    </source>
</evidence>
<dbReference type="GO" id="GO:0005509">
    <property type="term" value="F:calcium ion binding"/>
    <property type="evidence" value="ECO:0007669"/>
    <property type="project" value="InterPro"/>
</dbReference>
<dbReference type="FunFam" id="1.10.238.10:FF:000044">
    <property type="entry name" value="Protein S100"/>
    <property type="match status" value="1"/>
</dbReference>
<feature type="domain" description="EF-hand" evidence="16">
    <location>
        <begin position="56"/>
        <end position="91"/>
    </location>
</feature>
<sequence>MDGDQSELELAIWTMVKNYDKYATRNLAFWRERHISKKGFREMLRQELSHMLTDTQYKTAADKLFHELDQDGDYALNFEEYWNLMGKIVAVAVRVYHQQKEIGKSSGDIGLSDLFWTANPTIPHSLEFCLLCRQVKHLGAGGTLEAGLGEDIRAATGQALEAFWVFFGVGIPLLDGVYPAMTTPLEKALATIVLTFHKYSGKEGNKFKLNKAELKDLLMNELPAFKSKQMDAAEFQKIMSDLDVNKDNEVDFQEFSCFLACVSMGFDEFFRGCPKPPLPRK</sequence>
<dbReference type="GO" id="GO:0046914">
    <property type="term" value="F:transition metal ion binding"/>
    <property type="evidence" value="ECO:0007669"/>
    <property type="project" value="InterPro"/>
</dbReference>
<keyword evidence="11" id="KW-0539">Nucleus</keyword>
<keyword evidence="18" id="KW-1185">Reference proteome</keyword>
<dbReference type="CDD" id="cd00213">
    <property type="entry name" value="S-100"/>
    <property type="match status" value="1"/>
</dbReference>
<dbReference type="PANTHER" id="PTHR11639">
    <property type="entry name" value="S100 CALCIUM-BINDING PROTEIN"/>
    <property type="match status" value="1"/>
</dbReference>
<dbReference type="Gene3D" id="1.10.238.10">
    <property type="entry name" value="EF-hand"/>
    <property type="match status" value="2"/>
</dbReference>
<dbReference type="Proteomes" id="UP001142489">
    <property type="component" value="Unassembled WGS sequence"/>
</dbReference>